<evidence type="ECO:0000313" key="2">
    <source>
        <dbReference type="Proteomes" id="UP000251584"/>
    </source>
</evidence>
<reference evidence="1 2" key="1">
    <citation type="submission" date="2018-06" db="EMBL/GenBank/DDBJ databases">
        <authorList>
            <consortium name="Pathogen Informatics"/>
            <person name="Doyle S."/>
        </authorList>
    </citation>
    <scope>NUCLEOTIDE SEQUENCE [LARGE SCALE GENOMIC DNA]</scope>
    <source>
        <strain evidence="1 2">NCTC10786</strain>
    </source>
</reference>
<proteinExistence type="predicted"/>
<gene>
    <name evidence="1" type="ORF">NCTC10786_03523</name>
</gene>
<name>A0A2X2WEE1_CITKO</name>
<sequence length="35" mass="3675">MSAKKGLDLSGLDNFSALMGGDPAPYSISGFNRRT</sequence>
<protein>
    <submittedName>
        <fullName evidence="1">Uncharacterized protein</fullName>
    </submittedName>
</protein>
<dbReference type="AlphaFoldDB" id="A0A2X2WEE1"/>
<accession>A0A2X2WEE1</accession>
<evidence type="ECO:0000313" key="1">
    <source>
        <dbReference type="EMBL" id="SQB36411.1"/>
    </source>
</evidence>
<dbReference type="EMBL" id="UAVY01000005">
    <property type="protein sequence ID" value="SQB36411.1"/>
    <property type="molecule type" value="Genomic_DNA"/>
</dbReference>
<organism evidence="1 2">
    <name type="scientific">Citrobacter koseri</name>
    <name type="common">Citrobacter diversus</name>
    <dbReference type="NCBI Taxonomy" id="545"/>
    <lineage>
        <taxon>Bacteria</taxon>
        <taxon>Pseudomonadati</taxon>
        <taxon>Pseudomonadota</taxon>
        <taxon>Gammaproteobacteria</taxon>
        <taxon>Enterobacterales</taxon>
        <taxon>Enterobacteriaceae</taxon>
        <taxon>Citrobacter</taxon>
    </lineage>
</organism>
<dbReference type="Proteomes" id="UP000251584">
    <property type="component" value="Unassembled WGS sequence"/>
</dbReference>